<dbReference type="Gene3D" id="1.10.3720.10">
    <property type="entry name" value="MetI-like"/>
    <property type="match status" value="1"/>
</dbReference>
<keyword evidence="6 7" id="KW-0472">Membrane</keyword>
<proteinExistence type="inferred from homology"/>
<keyword evidence="4 7" id="KW-0812">Transmembrane</keyword>
<dbReference type="InterPro" id="IPR000515">
    <property type="entry name" value="MetI-like"/>
</dbReference>
<evidence type="ECO:0000256" key="1">
    <source>
        <dbReference type="ARBA" id="ARBA00004651"/>
    </source>
</evidence>
<comment type="similarity">
    <text evidence="7">Belongs to the binding-protein-dependent transport system permease family.</text>
</comment>
<dbReference type="InterPro" id="IPR035906">
    <property type="entry name" value="MetI-like_sf"/>
</dbReference>
<accession>A0A549SXK9</accession>
<evidence type="ECO:0000313" key="10">
    <source>
        <dbReference type="Proteomes" id="UP000316801"/>
    </source>
</evidence>
<dbReference type="CDD" id="cd06261">
    <property type="entry name" value="TM_PBP2"/>
    <property type="match status" value="1"/>
</dbReference>
<feature type="transmembrane region" description="Helical" evidence="7">
    <location>
        <begin position="87"/>
        <end position="112"/>
    </location>
</feature>
<dbReference type="PANTHER" id="PTHR30151:SF20">
    <property type="entry name" value="ABC TRANSPORTER PERMEASE PROTEIN HI_0355-RELATED"/>
    <property type="match status" value="1"/>
</dbReference>
<keyword evidence="10" id="KW-1185">Reference proteome</keyword>
<dbReference type="SUPFAM" id="SSF161098">
    <property type="entry name" value="MetI-like"/>
    <property type="match status" value="1"/>
</dbReference>
<dbReference type="GO" id="GO:0005886">
    <property type="term" value="C:plasma membrane"/>
    <property type="evidence" value="ECO:0007669"/>
    <property type="project" value="UniProtKB-SubCell"/>
</dbReference>
<evidence type="ECO:0000256" key="2">
    <source>
        <dbReference type="ARBA" id="ARBA00022448"/>
    </source>
</evidence>
<dbReference type="Proteomes" id="UP000316801">
    <property type="component" value="Unassembled WGS sequence"/>
</dbReference>
<evidence type="ECO:0000256" key="4">
    <source>
        <dbReference type="ARBA" id="ARBA00022692"/>
    </source>
</evidence>
<feature type="transmembrane region" description="Helical" evidence="7">
    <location>
        <begin position="213"/>
        <end position="232"/>
    </location>
</feature>
<reference evidence="9 10" key="1">
    <citation type="submission" date="2019-07" db="EMBL/GenBank/DDBJ databases">
        <title>Ln-dependent methylotrophs.</title>
        <authorList>
            <person name="Tani A."/>
        </authorList>
    </citation>
    <scope>NUCLEOTIDE SEQUENCE [LARGE SCALE GENOMIC DNA]</scope>
    <source>
        <strain evidence="9 10">SM12</strain>
    </source>
</reference>
<feature type="transmembrane region" description="Helical" evidence="7">
    <location>
        <begin position="118"/>
        <end position="137"/>
    </location>
</feature>
<dbReference type="RefSeq" id="WP_143127337.1">
    <property type="nucleotide sequence ID" value="NZ_VJMG01000075.1"/>
</dbReference>
<keyword evidence="5 7" id="KW-1133">Transmembrane helix</keyword>
<dbReference type="GO" id="GO:0055085">
    <property type="term" value="P:transmembrane transport"/>
    <property type="evidence" value="ECO:0007669"/>
    <property type="project" value="InterPro"/>
</dbReference>
<dbReference type="EMBL" id="VJMG01000075">
    <property type="protein sequence ID" value="TRL34350.1"/>
    <property type="molecule type" value="Genomic_DNA"/>
</dbReference>
<evidence type="ECO:0000313" key="9">
    <source>
        <dbReference type="EMBL" id="TRL34350.1"/>
    </source>
</evidence>
<feature type="transmembrane region" description="Helical" evidence="7">
    <location>
        <begin position="181"/>
        <end position="201"/>
    </location>
</feature>
<protein>
    <submittedName>
        <fullName evidence="9">ABC transporter permease subunit</fullName>
    </submittedName>
</protein>
<dbReference type="Pfam" id="PF00528">
    <property type="entry name" value="BPD_transp_1"/>
    <property type="match status" value="1"/>
</dbReference>
<organism evidence="9 10">
    <name type="scientific">Rhizobium straminoryzae</name>
    <dbReference type="NCBI Taxonomy" id="1387186"/>
    <lineage>
        <taxon>Bacteria</taxon>
        <taxon>Pseudomonadati</taxon>
        <taxon>Pseudomonadota</taxon>
        <taxon>Alphaproteobacteria</taxon>
        <taxon>Hyphomicrobiales</taxon>
        <taxon>Rhizobiaceae</taxon>
        <taxon>Rhizobium/Agrobacterium group</taxon>
        <taxon>Rhizobium</taxon>
    </lineage>
</organism>
<feature type="domain" description="ABC transmembrane type-1" evidence="8">
    <location>
        <begin position="48"/>
        <end position="236"/>
    </location>
</feature>
<evidence type="ECO:0000256" key="7">
    <source>
        <dbReference type="RuleBase" id="RU363032"/>
    </source>
</evidence>
<name>A0A549SXK9_9HYPH</name>
<feature type="transmembrane region" description="Helical" evidence="7">
    <location>
        <begin position="59"/>
        <end position="80"/>
    </location>
</feature>
<dbReference type="PROSITE" id="PS50928">
    <property type="entry name" value="ABC_TM1"/>
    <property type="match status" value="1"/>
</dbReference>
<comment type="subcellular location">
    <subcellularLocation>
        <location evidence="1 7">Cell membrane</location>
        <topology evidence="1 7">Multi-pass membrane protein</topology>
    </subcellularLocation>
</comment>
<keyword evidence="3" id="KW-1003">Cell membrane</keyword>
<evidence type="ECO:0000256" key="5">
    <source>
        <dbReference type="ARBA" id="ARBA00022989"/>
    </source>
</evidence>
<evidence type="ECO:0000256" key="3">
    <source>
        <dbReference type="ARBA" id="ARBA00022475"/>
    </source>
</evidence>
<comment type="caution">
    <text evidence="9">The sequence shown here is derived from an EMBL/GenBank/DDBJ whole genome shotgun (WGS) entry which is preliminary data.</text>
</comment>
<sequence length="262" mass="27657">MSMARTGSALLVLLLLWQGVVTLFEPPRYLLPAPEAVLQVFLRQPAFLLHHTLVTAGEILVGLVLGSLLGAATALAIAAWPRLGGLVWPLVLILQALPVFVLAPVLVLWLGFGLASKVAMTVIIIFFPVASAFADGLNRTDPVLLDAAALTPASHFQVLLKLRLPLALPALISGLRVAAPLAPLGAVVGEWVGAAAGLGFIMMQANARLQTDILFAAVAVLALFTLLLRLAVDRLTAGLVPWAPEKTDISSHHVSLRRKTNG</sequence>
<evidence type="ECO:0000256" key="6">
    <source>
        <dbReference type="ARBA" id="ARBA00023136"/>
    </source>
</evidence>
<evidence type="ECO:0000259" key="8">
    <source>
        <dbReference type="PROSITE" id="PS50928"/>
    </source>
</evidence>
<gene>
    <name evidence="9" type="ORF">FNA46_21865</name>
</gene>
<dbReference type="PANTHER" id="PTHR30151">
    <property type="entry name" value="ALKANE SULFONATE ABC TRANSPORTER-RELATED, MEMBRANE SUBUNIT"/>
    <property type="match status" value="1"/>
</dbReference>
<keyword evidence="2 7" id="KW-0813">Transport</keyword>
<dbReference type="AlphaFoldDB" id="A0A549SXK9"/>